<evidence type="ECO:0000313" key="2">
    <source>
        <dbReference type="Proteomes" id="UP000183832"/>
    </source>
</evidence>
<proteinExistence type="predicted"/>
<accession>A0A1J1IFR2</accession>
<dbReference type="Proteomes" id="UP000183832">
    <property type="component" value="Unassembled WGS sequence"/>
</dbReference>
<organism evidence="1 2">
    <name type="scientific">Clunio marinus</name>
    <dbReference type="NCBI Taxonomy" id="568069"/>
    <lineage>
        <taxon>Eukaryota</taxon>
        <taxon>Metazoa</taxon>
        <taxon>Ecdysozoa</taxon>
        <taxon>Arthropoda</taxon>
        <taxon>Hexapoda</taxon>
        <taxon>Insecta</taxon>
        <taxon>Pterygota</taxon>
        <taxon>Neoptera</taxon>
        <taxon>Endopterygota</taxon>
        <taxon>Diptera</taxon>
        <taxon>Nematocera</taxon>
        <taxon>Chironomoidea</taxon>
        <taxon>Chironomidae</taxon>
        <taxon>Clunio</taxon>
    </lineage>
</organism>
<gene>
    <name evidence="1" type="ORF">CLUMA_CG011245</name>
</gene>
<dbReference type="EMBL" id="CVRI01000047">
    <property type="protein sequence ID" value="CRK97870.1"/>
    <property type="molecule type" value="Genomic_DNA"/>
</dbReference>
<protein>
    <submittedName>
        <fullName evidence="1">CLUMA_CG011245, isoform A</fullName>
    </submittedName>
</protein>
<sequence>MHFDWESGHLTNFPSQLIRGKVQLKRTKQRNSVQILNGHRKRRSHKELPHFYEFTRTEAQCKLNYCQNFSLTRRG</sequence>
<evidence type="ECO:0000313" key="1">
    <source>
        <dbReference type="EMBL" id="CRK97870.1"/>
    </source>
</evidence>
<dbReference type="AlphaFoldDB" id="A0A1J1IFR2"/>
<name>A0A1J1IFR2_9DIPT</name>
<keyword evidence="2" id="KW-1185">Reference proteome</keyword>
<reference evidence="1 2" key="1">
    <citation type="submission" date="2015-04" db="EMBL/GenBank/DDBJ databases">
        <authorList>
            <person name="Syromyatnikov M.Y."/>
            <person name="Popov V.N."/>
        </authorList>
    </citation>
    <scope>NUCLEOTIDE SEQUENCE [LARGE SCALE GENOMIC DNA]</scope>
</reference>